<feature type="non-terminal residue" evidence="9">
    <location>
        <position position="1"/>
    </location>
</feature>
<reference evidence="9" key="1">
    <citation type="submission" date="2021-01" db="EMBL/GenBank/DDBJ databases">
        <authorList>
            <person name="Zahm M."/>
            <person name="Roques C."/>
            <person name="Cabau C."/>
            <person name="Klopp C."/>
            <person name="Donnadieu C."/>
            <person name="Jouanno E."/>
            <person name="Lampietro C."/>
            <person name="Louis A."/>
            <person name="Herpin A."/>
            <person name="Echchiki A."/>
            <person name="Berthelot C."/>
            <person name="Parey E."/>
            <person name="Roest-Crollius H."/>
            <person name="Braasch I."/>
            <person name="Postlethwait J."/>
            <person name="Bobe J."/>
            <person name="Montfort J."/>
            <person name="Bouchez O."/>
            <person name="Begum T."/>
            <person name="Mejri S."/>
            <person name="Adams A."/>
            <person name="Chen W.-J."/>
            <person name="Guiguen Y."/>
        </authorList>
    </citation>
    <scope>NUCLEOTIDE SEQUENCE</scope>
    <source>
        <tissue evidence="9">Blood</tissue>
    </source>
</reference>
<sequence>VSPGSYAGGVDTVSQVDREGGHSQYPPTQDTEREIHLVTTATPFHVPNHHPALFMDFSHHQEPLLKDKDSGGTDWHPPMTPASSSAVRVPSTHLLPQKMPPAFSEITSSTASSTMVTPPRIAMVTPHPELPISLAQGSVLSKNNERSTDTTPSQAFNAPPLHDSPAPNGEGPAVQEAVTPSTSLTPPALTTLARRDGGVEPPEPMAEQSTKPASEVAAMTSSSGDVDEETTMTTIITTTIITTTQTPVPCSVNLTAPEGYIEVPPPSGAWYYPIVECTFTVTVYMGYGVEIQVLNVSLLEGETVALEDLGGREPSVVANESILMKGLVVRSRSNQIAIRFQSDRPRPGSFLLRYQAFVLSCVFPQRPAYGDVSVTSLHAGGEAYFYCFTGYQIQGPPTLTCRNATTPYWSGKEPQCLAVCGGMVKNATVGRIVSPGFPSNYSNNLTCHWVLEAPAGHRLHVHFEKVALAEDDD</sequence>
<feature type="compositionally biased region" description="Low complexity" evidence="6">
    <location>
        <begin position="179"/>
        <end position="192"/>
    </location>
</feature>
<evidence type="ECO:0000256" key="3">
    <source>
        <dbReference type="ARBA" id="ARBA00023157"/>
    </source>
</evidence>
<dbReference type="CDD" id="cd00041">
    <property type="entry name" value="CUB"/>
    <property type="match status" value="2"/>
</dbReference>
<keyword evidence="3 4" id="KW-1015">Disulfide bond</keyword>
<feature type="non-terminal residue" evidence="9">
    <location>
        <position position="473"/>
    </location>
</feature>
<dbReference type="InterPro" id="IPR051277">
    <property type="entry name" value="SEZ6_CSMD_C4BPB_Regulators"/>
</dbReference>
<dbReference type="AlphaFoldDB" id="A0A8T3D7E6"/>
<gene>
    <name evidence="9" type="ORF">AGOR_G00123270</name>
</gene>
<feature type="disulfide bond" evidence="4">
    <location>
        <begin position="420"/>
        <end position="447"/>
    </location>
</feature>
<dbReference type="GO" id="GO:0060074">
    <property type="term" value="P:synapse maturation"/>
    <property type="evidence" value="ECO:0007669"/>
    <property type="project" value="TreeGrafter"/>
</dbReference>
<dbReference type="Pfam" id="PF00431">
    <property type="entry name" value="CUB"/>
    <property type="match status" value="1"/>
</dbReference>
<dbReference type="GO" id="GO:0043197">
    <property type="term" value="C:dendritic spine"/>
    <property type="evidence" value="ECO:0007669"/>
    <property type="project" value="TreeGrafter"/>
</dbReference>
<name>A0A8T3D7E6_9TELE</name>
<evidence type="ECO:0000259" key="8">
    <source>
        <dbReference type="PROSITE" id="PS50923"/>
    </source>
</evidence>
<dbReference type="InterPro" id="IPR035976">
    <property type="entry name" value="Sushi/SCR/CCP_sf"/>
</dbReference>
<dbReference type="EMBL" id="JAERUA010000011">
    <property type="protein sequence ID" value="KAI1893393.1"/>
    <property type="molecule type" value="Genomic_DNA"/>
</dbReference>
<dbReference type="PANTHER" id="PTHR45656">
    <property type="entry name" value="PROTEIN CBR-CLEC-78"/>
    <property type="match status" value="1"/>
</dbReference>
<dbReference type="GO" id="GO:0005783">
    <property type="term" value="C:endoplasmic reticulum"/>
    <property type="evidence" value="ECO:0007669"/>
    <property type="project" value="TreeGrafter"/>
</dbReference>
<organism evidence="9 10">
    <name type="scientific">Albula goreensis</name>
    <dbReference type="NCBI Taxonomy" id="1534307"/>
    <lineage>
        <taxon>Eukaryota</taxon>
        <taxon>Metazoa</taxon>
        <taxon>Chordata</taxon>
        <taxon>Craniata</taxon>
        <taxon>Vertebrata</taxon>
        <taxon>Euteleostomi</taxon>
        <taxon>Actinopterygii</taxon>
        <taxon>Neopterygii</taxon>
        <taxon>Teleostei</taxon>
        <taxon>Albuliformes</taxon>
        <taxon>Albulidae</taxon>
        <taxon>Albula</taxon>
    </lineage>
</organism>
<dbReference type="OrthoDB" id="9908249at2759"/>
<comment type="caution">
    <text evidence="9">The sequence shown here is derived from an EMBL/GenBank/DDBJ whole genome shotgun (WGS) entry which is preliminary data.</text>
</comment>
<dbReference type="InterPro" id="IPR000436">
    <property type="entry name" value="Sushi_SCR_CCP_dom"/>
</dbReference>
<dbReference type="GO" id="GO:0090036">
    <property type="term" value="P:regulation of protein kinase C signaling"/>
    <property type="evidence" value="ECO:0007669"/>
    <property type="project" value="TreeGrafter"/>
</dbReference>
<protein>
    <submittedName>
        <fullName evidence="9">Uncharacterized protein</fullName>
    </submittedName>
</protein>
<dbReference type="GO" id="GO:0043025">
    <property type="term" value="C:neuronal cell body"/>
    <property type="evidence" value="ECO:0007669"/>
    <property type="project" value="TreeGrafter"/>
</dbReference>
<feature type="region of interest" description="Disordered" evidence="6">
    <location>
        <begin position="1"/>
        <end position="32"/>
    </location>
</feature>
<dbReference type="PROSITE" id="PS50923">
    <property type="entry name" value="SUSHI"/>
    <property type="match status" value="1"/>
</dbReference>
<evidence type="ECO:0000256" key="1">
    <source>
        <dbReference type="ARBA" id="ARBA00022659"/>
    </source>
</evidence>
<dbReference type="GO" id="GO:0050773">
    <property type="term" value="P:regulation of dendrite development"/>
    <property type="evidence" value="ECO:0007669"/>
    <property type="project" value="TreeGrafter"/>
</dbReference>
<proteinExistence type="predicted"/>
<evidence type="ECO:0000259" key="7">
    <source>
        <dbReference type="PROSITE" id="PS01180"/>
    </source>
</evidence>
<dbReference type="Proteomes" id="UP000829720">
    <property type="component" value="Unassembled WGS sequence"/>
</dbReference>
<evidence type="ECO:0000256" key="5">
    <source>
        <dbReference type="PROSITE-ProRule" id="PRU00302"/>
    </source>
</evidence>
<dbReference type="Gene3D" id="2.10.70.10">
    <property type="entry name" value="Complement Module, domain 1"/>
    <property type="match status" value="1"/>
</dbReference>
<dbReference type="SMART" id="SM00042">
    <property type="entry name" value="CUB"/>
    <property type="match status" value="1"/>
</dbReference>
<feature type="domain" description="Sushi" evidence="8">
    <location>
        <begin position="359"/>
        <end position="418"/>
    </location>
</feature>
<accession>A0A8T3D7E6</accession>
<dbReference type="SMART" id="SM00032">
    <property type="entry name" value="CCP"/>
    <property type="match status" value="1"/>
</dbReference>
<evidence type="ECO:0000313" key="9">
    <source>
        <dbReference type="EMBL" id="KAI1893393.1"/>
    </source>
</evidence>
<evidence type="ECO:0000313" key="10">
    <source>
        <dbReference type="Proteomes" id="UP000829720"/>
    </source>
</evidence>
<keyword evidence="2" id="KW-0677">Repeat</keyword>
<dbReference type="PROSITE" id="PS01180">
    <property type="entry name" value="CUB"/>
    <property type="match status" value="1"/>
</dbReference>
<dbReference type="Gene3D" id="2.60.120.290">
    <property type="entry name" value="Spermadhesin, CUB domain"/>
    <property type="match status" value="2"/>
</dbReference>
<dbReference type="CDD" id="cd00033">
    <property type="entry name" value="CCP"/>
    <property type="match status" value="1"/>
</dbReference>
<dbReference type="InterPro" id="IPR000859">
    <property type="entry name" value="CUB_dom"/>
</dbReference>
<dbReference type="PANTHER" id="PTHR45656:SF1">
    <property type="entry name" value="SEIZURE PROTEIN 6 HOMOLOG"/>
    <property type="match status" value="1"/>
</dbReference>
<feature type="domain" description="CUB" evidence="7">
    <location>
        <begin position="420"/>
        <end position="473"/>
    </location>
</feature>
<dbReference type="SUPFAM" id="SSF49854">
    <property type="entry name" value="Spermadhesin, CUB domain"/>
    <property type="match status" value="2"/>
</dbReference>
<comment type="caution">
    <text evidence="5">Lacks conserved residue(s) required for the propagation of feature annotation.</text>
</comment>
<evidence type="ECO:0000256" key="4">
    <source>
        <dbReference type="PROSITE-ProRule" id="PRU00059"/>
    </source>
</evidence>
<feature type="region of interest" description="Disordered" evidence="6">
    <location>
        <begin position="141"/>
        <end position="215"/>
    </location>
</feature>
<dbReference type="SUPFAM" id="SSF57535">
    <property type="entry name" value="Complement control module/SCR domain"/>
    <property type="match status" value="1"/>
</dbReference>
<keyword evidence="10" id="KW-1185">Reference proteome</keyword>
<dbReference type="Pfam" id="PF00084">
    <property type="entry name" value="Sushi"/>
    <property type="match status" value="1"/>
</dbReference>
<keyword evidence="1 5" id="KW-0768">Sushi</keyword>
<dbReference type="InterPro" id="IPR035914">
    <property type="entry name" value="Sperma_CUB_dom_sf"/>
</dbReference>
<evidence type="ECO:0000256" key="6">
    <source>
        <dbReference type="SAM" id="MobiDB-lite"/>
    </source>
</evidence>
<evidence type="ECO:0000256" key="2">
    <source>
        <dbReference type="ARBA" id="ARBA00022737"/>
    </source>
</evidence>
<dbReference type="GO" id="GO:0043198">
    <property type="term" value="C:dendritic shaft"/>
    <property type="evidence" value="ECO:0007669"/>
    <property type="project" value="TreeGrafter"/>
</dbReference>